<keyword evidence="3" id="KW-1185">Reference proteome</keyword>
<name>A0ABN2GU89_9ACTN</name>
<feature type="region of interest" description="Disordered" evidence="1">
    <location>
        <begin position="40"/>
        <end position="68"/>
    </location>
</feature>
<organism evidence="2 3">
    <name type="scientific">Nonomuraea maheshkhaliensis</name>
    <dbReference type="NCBI Taxonomy" id="419590"/>
    <lineage>
        <taxon>Bacteria</taxon>
        <taxon>Bacillati</taxon>
        <taxon>Actinomycetota</taxon>
        <taxon>Actinomycetes</taxon>
        <taxon>Streptosporangiales</taxon>
        <taxon>Streptosporangiaceae</taxon>
        <taxon>Nonomuraea</taxon>
    </lineage>
</organism>
<sequence length="99" mass="10820">MARRTGGQAREHNRRQARASIPHHDGLWAVPEAILANLRTGQRHSGTRHTITRPGDTMTTPSPATQFTTPASAERLEKAAAALTANRFTVLLLRQAIGF</sequence>
<feature type="compositionally biased region" description="Polar residues" evidence="1">
    <location>
        <begin position="57"/>
        <end position="68"/>
    </location>
</feature>
<reference evidence="2 3" key="1">
    <citation type="journal article" date="2019" name="Int. J. Syst. Evol. Microbiol.">
        <title>The Global Catalogue of Microorganisms (GCM) 10K type strain sequencing project: providing services to taxonomists for standard genome sequencing and annotation.</title>
        <authorList>
            <consortium name="The Broad Institute Genomics Platform"/>
            <consortium name="The Broad Institute Genome Sequencing Center for Infectious Disease"/>
            <person name="Wu L."/>
            <person name="Ma J."/>
        </authorList>
    </citation>
    <scope>NUCLEOTIDE SEQUENCE [LARGE SCALE GENOMIC DNA]</scope>
    <source>
        <strain evidence="2 3">JCM 13929</strain>
    </source>
</reference>
<comment type="caution">
    <text evidence="2">The sequence shown here is derived from an EMBL/GenBank/DDBJ whole genome shotgun (WGS) entry which is preliminary data.</text>
</comment>
<dbReference type="Proteomes" id="UP001500064">
    <property type="component" value="Unassembled WGS sequence"/>
</dbReference>
<accession>A0ABN2GU89</accession>
<feature type="compositionally biased region" description="Basic residues" evidence="1">
    <location>
        <begin position="41"/>
        <end position="51"/>
    </location>
</feature>
<feature type="region of interest" description="Disordered" evidence="1">
    <location>
        <begin position="1"/>
        <end position="23"/>
    </location>
</feature>
<proteinExistence type="predicted"/>
<evidence type="ECO:0000313" key="2">
    <source>
        <dbReference type="EMBL" id="GAA1676947.1"/>
    </source>
</evidence>
<evidence type="ECO:0000313" key="3">
    <source>
        <dbReference type="Proteomes" id="UP001500064"/>
    </source>
</evidence>
<evidence type="ECO:0000256" key="1">
    <source>
        <dbReference type="SAM" id="MobiDB-lite"/>
    </source>
</evidence>
<protein>
    <submittedName>
        <fullName evidence="2">Uncharacterized protein</fullName>
    </submittedName>
</protein>
<dbReference type="EMBL" id="BAAAMU010000107">
    <property type="protein sequence ID" value="GAA1676947.1"/>
    <property type="molecule type" value="Genomic_DNA"/>
</dbReference>
<gene>
    <name evidence="2" type="ORF">GCM10009733_087310</name>
</gene>